<evidence type="ECO:0000313" key="6">
    <source>
        <dbReference type="Proteomes" id="UP000381093"/>
    </source>
</evidence>
<evidence type="ECO:0000259" key="4">
    <source>
        <dbReference type="Pfam" id="PF14870"/>
    </source>
</evidence>
<dbReference type="Pfam" id="PF14870">
    <property type="entry name" value="PSII_BNR"/>
    <property type="match status" value="1"/>
</dbReference>
<organism evidence="5 6">
    <name type="scientific">Pseudomonas fluorescens</name>
    <dbReference type="NCBI Taxonomy" id="294"/>
    <lineage>
        <taxon>Bacteria</taxon>
        <taxon>Pseudomonadati</taxon>
        <taxon>Pseudomonadota</taxon>
        <taxon>Gammaproteobacteria</taxon>
        <taxon>Pseudomonadales</taxon>
        <taxon>Pseudomonadaceae</taxon>
        <taxon>Pseudomonas</taxon>
    </lineage>
</organism>
<evidence type="ECO:0000256" key="1">
    <source>
        <dbReference type="ARBA" id="ARBA00022531"/>
    </source>
</evidence>
<name>A0A5E7A2C3_PSEFL</name>
<protein>
    <submittedName>
        <fullName evidence="5">Ycf48-like protein</fullName>
    </submittedName>
</protein>
<dbReference type="Proteomes" id="UP000381093">
    <property type="component" value="Unassembled WGS sequence"/>
</dbReference>
<gene>
    <name evidence="5" type="primary">hcf136_2</name>
    <name evidence="5" type="ORF">PS710_00358</name>
</gene>
<dbReference type="AlphaFoldDB" id="A0A5E7A2C3"/>
<dbReference type="CDD" id="cd15482">
    <property type="entry name" value="Sialidase_non-viral"/>
    <property type="match status" value="1"/>
</dbReference>
<dbReference type="EMBL" id="CABVHW010000001">
    <property type="protein sequence ID" value="VVN69963.1"/>
    <property type="molecule type" value="Genomic_DNA"/>
</dbReference>
<feature type="chain" id="PRO_5022821949" evidence="3">
    <location>
        <begin position="29"/>
        <end position="362"/>
    </location>
</feature>
<evidence type="ECO:0000313" key="5">
    <source>
        <dbReference type="EMBL" id="VVN69963.1"/>
    </source>
</evidence>
<dbReference type="SUPFAM" id="SSF50939">
    <property type="entry name" value="Sialidases"/>
    <property type="match status" value="1"/>
</dbReference>
<keyword evidence="2" id="KW-0604">Photosystem II</keyword>
<keyword evidence="3" id="KW-0732">Signal</keyword>
<accession>A0A5E7A2C3</accession>
<dbReference type="Gene3D" id="2.130.10.10">
    <property type="entry name" value="YVTN repeat-like/Quinoprotein amine dehydrogenase"/>
    <property type="match status" value="1"/>
</dbReference>
<evidence type="ECO:0000256" key="3">
    <source>
        <dbReference type="SAM" id="SignalP"/>
    </source>
</evidence>
<dbReference type="InterPro" id="IPR036278">
    <property type="entry name" value="Sialidase_sf"/>
</dbReference>
<evidence type="ECO:0000256" key="2">
    <source>
        <dbReference type="ARBA" id="ARBA00023276"/>
    </source>
</evidence>
<reference evidence="5 6" key="1">
    <citation type="submission" date="2019-09" db="EMBL/GenBank/DDBJ databases">
        <authorList>
            <person name="Chandra G."/>
            <person name="Truman W A."/>
        </authorList>
    </citation>
    <scope>NUCLEOTIDE SEQUENCE [LARGE SCALE GENOMIC DNA]</scope>
    <source>
        <strain evidence="5">PS710</strain>
    </source>
</reference>
<dbReference type="InterPro" id="IPR028203">
    <property type="entry name" value="PSII_CF48-like_dom"/>
</dbReference>
<feature type="signal peptide" evidence="3">
    <location>
        <begin position="1"/>
        <end position="28"/>
    </location>
</feature>
<dbReference type="PANTHER" id="PTHR47199:SF2">
    <property type="entry name" value="PHOTOSYSTEM II STABILITY_ASSEMBLY FACTOR HCF136, CHLOROPLASTIC"/>
    <property type="match status" value="1"/>
</dbReference>
<proteinExistence type="predicted"/>
<dbReference type="PANTHER" id="PTHR47199">
    <property type="entry name" value="PHOTOSYSTEM II STABILITY/ASSEMBLY FACTOR HCF136, CHLOROPLASTIC"/>
    <property type="match status" value="1"/>
</dbReference>
<feature type="domain" description="Photosynthesis system II assembly factor Ycf48/Hcf136-like" evidence="4">
    <location>
        <begin position="80"/>
        <end position="126"/>
    </location>
</feature>
<dbReference type="GO" id="GO:0009523">
    <property type="term" value="C:photosystem II"/>
    <property type="evidence" value="ECO:0007669"/>
    <property type="project" value="UniProtKB-KW"/>
</dbReference>
<dbReference type="RefSeq" id="WP_150762900.1">
    <property type="nucleotide sequence ID" value="NZ_CABVHW010000001.1"/>
</dbReference>
<dbReference type="GO" id="GO:0015979">
    <property type="term" value="P:photosynthesis"/>
    <property type="evidence" value="ECO:0007669"/>
    <property type="project" value="UniProtKB-KW"/>
</dbReference>
<keyword evidence="1" id="KW-0602">Photosynthesis</keyword>
<dbReference type="InterPro" id="IPR015943">
    <property type="entry name" value="WD40/YVTN_repeat-like_dom_sf"/>
</dbReference>
<sequence precursor="true">MNNKQYGLAWVLILGVLGWLAQTSFAIAAEPDKAAPDTLKQKAAFSALAPRSALNAIAQAGERLVVAGVRGHILYSDDQGQRWKQANVPVSVSLTGLCFADASTGWAVGHRGVILKTEDGGQNWTLQLDGFQAAQAIVQLNRNDPERVDEARRLVEEGADKPFLAAQCLSAKQVVVVGAYGLAFSTLDGGTHWAPVTALLEGSDSHHLNAVQLLGGHLYLAGELGGLMRIDTRLRHFTRLDEPYDGSFFGLLATADNNLLAFGLRGHLFRSVDQGASWQAVALATSKSLTAGTRLSDGSLLLADESGTGWLSRDDGRTFTAINAQQRFPLVALLATRDGGSLAVGTNGITRFPPSALRQAGL</sequence>